<feature type="domain" description="Ig-like" evidence="11">
    <location>
        <begin position="288"/>
        <end position="367"/>
    </location>
</feature>
<evidence type="ECO:0000313" key="13">
    <source>
        <dbReference type="Proteomes" id="UP000052978"/>
    </source>
</evidence>
<keyword evidence="9" id="KW-0393">Immunoglobulin domain</keyword>
<dbReference type="InterPro" id="IPR003006">
    <property type="entry name" value="Ig/MHC_CS"/>
</dbReference>
<dbReference type="CDD" id="cd05772">
    <property type="entry name" value="IgC1_SIRP_domain_2"/>
    <property type="match status" value="1"/>
</dbReference>
<evidence type="ECO:0000256" key="8">
    <source>
        <dbReference type="ARBA" id="ARBA00023180"/>
    </source>
</evidence>
<feature type="domain" description="Ig-like" evidence="11">
    <location>
        <begin position="68"/>
        <end position="162"/>
    </location>
</feature>
<dbReference type="PANTHER" id="PTHR19971">
    <property type="entry name" value="SIGNAL-REGULATORY PROTEIN BETA"/>
    <property type="match status" value="1"/>
</dbReference>
<keyword evidence="4" id="KW-0677">Repeat</keyword>
<organism evidence="12 13">
    <name type="scientific">Myotis brandtii</name>
    <name type="common">Brandt's bat</name>
    <dbReference type="NCBI Taxonomy" id="109478"/>
    <lineage>
        <taxon>Eukaryota</taxon>
        <taxon>Metazoa</taxon>
        <taxon>Chordata</taxon>
        <taxon>Craniata</taxon>
        <taxon>Vertebrata</taxon>
        <taxon>Euteleostomi</taxon>
        <taxon>Mammalia</taxon>
        <taxon>Eutheria</taxon>
        <taxon>Laurasiatheria</taxon>
        <taxon>Chiroptera</taxon>
        <taxon>Yangochiroptera</taxon>
        <taxon>Vespertilionidae</taxon>
        <taxon>Myotis</taxon>
    </lineage>
</organism>
<dbReference type="PROSITE" id="PS00290">
    <property type="entry name" value="IG_MHC"/>
    <property type="match status" value="1"/>
</dbReference>
<dbReference type="FunFam" id="2.60.40.10:FF:000295">
    <property type="entry name" value="Tyrosine-protein phosphatase non-receptor type substrate 1"/>
    <property type="match status" value="1"/>
</dbReference>
<dbReference type="InterPro" id="IPR007110">
    <property type="entry name" value="Ig-like_dom"/>
</dbReference>
<evidence type="ECO:0000256" key="4">
    <source>
        <dbReference type="ARBA" id="ARBA00022737"/>
    </source>
</evidence>
<evidence type="ECO:0000256" key="10">
    <source>
        <dbReference type="SAM" id="Phobius"/>
    </source>
</evidence>
<protein>
    <submittedName>
        <fullName evidence="12">Signal-regulatory protein beta-1 isoform 3</fullName>
    </submittedName>
</protein>
<dbReference type="FunFam" id="2.60.40.10:FF:000454">
    <property type="entry name" value="Tyrosine-protein phosphatase non-receptor type substrate 1"/>
    <property type="match status" value="1"/>
</dbReference>
<proteinExistence type="predicted"/>
<keyword evidence="7" id="KW-1015">Disulfide bond</keyword>
<evidence type="ECO:0000259" key="11">
    <source>
        <dbReference type="PROSITE" id="PS50835"/>
    </source>
</evidence>
<feature type="domain" description="Ig-like" evidence="11">
    <location>
        <begin position="500"/>
        <end position="600"/>
    </location>
</feature>
<keyword evidence="6 10" id="KW-0472">Membrane</keyword>
<feature type="domain" description="Ig-like" evidence="11">
    <location>
        <begin position="385"/>
        <end position="473"/>
    </location>
</feature>
<keyword evidence="5 10" id="KW-1133">Transmembrane helix</keyword>
<evidence type="ECO:0000256" key="7">
    <source>
        <dbReference type="ARBA" id="ARBA00023157"/>
    </source>
</evidence>
<feature type="transmembrane region" description="Helical" evidence="10">
    <location>
        <begin position="716"/>
        <end position="739"/>
    </location>
</feature>
<sequence length="745" mass="82227">MKDWDEHPASAQRLVTDDKGNYSITSKVWLTLVRQDVSSEITCEVTHRDLAAPLHRTMNLSQVLRVVPTVKITAQPSEANTPHHQRVNLTCHASHFYPSHLHLTWMENRHTVHTEPAPQVTRNADGTYSLEHTWQAAATPNGSEFACWVVQDEQPPVQANITLRAQAPRLRKGGSSYSYTLQGPPQRSEPGTSILLKYTSSGFHTQHVTVAWLKNNHTLPNPQTSVHLSRDTYNVSSSVRVPLQAGDVRSQVFCLVMYKSKLAFQKTINLDQYLRVTMSQASMSSDLVAITCHVQRFYPQSVQLTWLENCDTFKGAEPSTPKKNVDGTYTLESLQWVNASGHGSERVFTCKVQHEAQPPIWANLILSPAAHGTYKPIENPGGAGEELQVIQPQKTVSVAAGETATLSCTMTSLIPVGPIRWFRGTGPGRELIYNVIGHFPRVTSVADVTRRENLDFSIRISNITPADTGTYYCVKFRRGGGDDTELKCGAGTQLSVSAKPSPPVVSGPMGRSPPGQTVSFTCQSHGFSPRNIVLKWFKDGNELPASQTTVHPEGDSPSYNVSSTARVLLAPGDVHSQVICQVAHDTLKGDPPLRGTANLSEAIRVPPTLEVTQHTVSETQVNAIACLVKNFYPRHLQLTWLEDGNTSRTETASTLVENQDGTFSWRSWILVDLFAHREDAMLTCQVEHDGQPALTTNLTLMASAHQDKDKGPGTSAVIFVTFLLGFKVLLVMSVTVTYIHRWRDL</sequence>
<dbReference type="InterPro" id="IPR051755">
    <property type="entry name" value="Ig-like_CS_Receptor"/>
</dbReference>
<evidence type="ECO:0000256" key="1">
    <source>
        <dbReference type="ARBA" id="ARBA00004479"/>
    </source>
</evidence>
<evidence type="ECO:0000256" key="9">
    <source>
        <dbReference type="ARBA" id="ARBA00023319"/>
    </source>
</evidence>
<dbReference type="InterPro" id="IPR036179">
    <property type="entry name" value="Ig-like_dom_sf"/>
</dbReference>
<evidence type="ECO:0000256" key="2">
    <source>
        <dbReference type="ARBA" id="ARBA00022692"/>
    </source>
</evidence>
<gene>
    <name evidence="12" type="ORF">D623_10032391</name>
</gene>
<dbReference type="PROSITE" id="PS50835">
    <property type="entry name" value="IG_LIKE"/>
    <property type="match status" value="5"/>
</dbReference>
<evidence type="ECO:0000256" key="3">
    <source>
        <dbReference type="ARBA" id="ARBA00022729"/>
    </source>
</evidence>
<dbReference type="InterPro" id="IPR013783">
    <property type="entry name" value="Ig-like_fold"/>
</dbReference>
<keyword evidence="3" id="KW-0732">Signal</keyword>
<dbReference type="CDD" id="cd16085">
    <property type="entry name" value="IgC1_SIRP_domain_3"/>
    <property type="match status" value="1"/>
</dbReference>
<dbReference type="Gene3D" id="2.60.40.10">
    <property type="entry name" value="Immunoglobulins"/>
    <property type="match status" value="7"/>
</dbReference>
<dbReference type="SMART" id="SM00406">
    <property type="entry name" value="IGv"/>
    <property type="match status" value="1"/>
</dbReference>
<keyword evidence="13" id="KW-1185">Reference proteome</keyword>
<comment type="subcellular location">
    <subcellularLocation>
        <location evidence="1">Membrane</location>
        <topology evidence="1">Single-pass type I membrane protein</topology>
    </subcellularLocation>
</comment>
<evidence type="ECO:0000256" key="6">
    <source>
        <dbReference type="ARBA" id="ARBA00023136"/>
    </source>
</evidence>
<dbReference type="InterPro" id="IPR003599">
    <property type="entry name" value="Ig_sub"/>
</dbReference>
<dbReference type="SMART" id="SM00407">
    <property type="entry name" value="IGc1"/>
    <property type="match status" value="4"/>
</dbReference>
<feature type="domain" description="Ig-like" evidence="11">
    <location>
        <begin position="607"/>
        <end position="701"/>
    </location>
</feature>
<dbReference type="eggNOG" id="ENOG502S1XD">
    <property type="taxonomic scope" value="Eukaryota"/>
</dbReference>
<dbReference type="SMART" id="SM00409">
    <property type="entry name" value="IG"/>
    <property type="match status" value="3"/>
</dbReference>
<accession>S7PWV7</accession>
<name>S7PWV7_MYOBR</name>
<dbReference type="Pfam" id="PF07686">
    <property type="entry name" value="V-set"/>
    <property type="match status" value="1"/>
</dbReference>
<keyword evidence="8" id="KW-0325">Glycoprotein</keyword>
<dbReference type="GO" id="GO:0016020">
    <property type="term" value="C:membrane"/>
    <property type="evidence" value="ECO:0007669"/>
    <property type="project" value="UniProtKB-SubCell"/>
</dbReference>
<dbReference type="AlphaFoldDB" id="S7PWV7"/>
<dbReference type="SUPFAM" id="SSF48726">
    <property type="entry name" value="Immunoglobulin"/>
    <property type="match status" value="7"/>
</dbReference>
<evidence type="ECO:0000256" key="5">
    <source>
        <dbReference type="ARBA" id="ARBA00022989"/>
    </source>
</evidence>
<evidence type="ECO:0000313" key="12">
    <source>
        <dbReference type="EMBL" id="EPQ13022.1"/>
    </source>
</evidence>
<reference evidence="12 13" key="1">
    <citation type="journal article" date="2013" name="Nat. Commun.">
        <title>Genome analysis reveals insights into physiology and longevity of the Brandt's bat Myotis brandtii.</title>
        <authorList>
            <person name="Seim I."/>
            <person name="Fang X."/>
            <person name="Xiong Z."/>
            <person name="Lobanov A.V."/>
            <person name="Huang Z."/>
            <person name="Ma S."/>
            <person name="Feng Y."/>
            <person name="Turanov A.A."/>
            <person name="Zhu Y."/>
            <person name="Lenz T.L."/>
            <person name="Gerashchenko M.V."/>
            <person name="Fan D."/>
            <person name="Hee Yim S."/>
            <person name="Yao X."/>
            <person name="Jordan D."/>
            <person name="Xiong Y."/>
            <person name="Ma Y."/>
            <person name="Lyapunov A.N."/>
            <person name="Chen G."/>
            <person name="Kulakova O.I."/>
            <person name="Sun Y."/>
            <person name="Lee S.G."/>
            <person name="Bronson R.T."/>
            <person name="Moskalev A.A."/>
            <person name="Sunyaev S.R."/>
            <person name="Zhang G."/>
            <person name="Krogh A."/>
            <person name="Wang J."/>
            <person name="Gladyshev V.N."/>
        </authorList>
    </citation>
    <scope>NUCLEOTIDE SEQUENCE [LARGE SCALE GENOMIC DNA]</scope>
</reference>
<dbReference type="InterPro" id="IPR013106">
    <property type="entry name" value="Ig_V-set"/>
</dbReference>
<dbReference type="Proteomes" id="UP000052978">
    <property type="component" value="Unassembled WGS sequence"/>
</dbReference>
<dbReference type="InterPro" id="IPR003597">
    <property type="entry name" value="Ig_C1-set"/>
</dbReference>
<dbReference type="Pfam" id="PF07654">
    <property type="entry name" value="C1-set"/>
    <property type="match status" value="5"/>
</dbReference>
<dbReference type="EMBL" id="KE163658">
    <property type="protein sequence ID" value="EPQ13022.1"/>
    <property type="molecule type" value="Genomic_DNA"/>
</dbReference>
<keyword evidence="2 10" id="KW-0812">Transmembrane</keyword>
<dbReference type="FunFam" id="2.60.40.10:FF:001726">
    <property type="entry name" value="Signal-regulatory protein beta 3"/>
    <property type="match status" value="2"/>
</dbReference>